<feature type="transmembrane region" description="Helical" evidence="1">
    <location>
        <begin position="185"/>
        <end position="208"/>
    </location>
</feature>
<accession>A0ABM7Q893</accession>
<keyword evidence="1" id="KW-0812">Transmembrane</keyword>
<evidence type="ECO:0000256" key="1">
    <source>
        <dbReference type="SAM" id="Phobius"/>
    </source>
</evidence>
<sequence length="246" mass="25946">MFEVLPGLPPYGDLPTLISDTGSTVYREGYVIRFLAGTREAWVGNFQRGLCSFDQVVAFPDGQHVLVIAGGSAYLVHPATKSIIASLGGQVESCTPTPDARGFVLSDLTDIELVNGSGLVWRSRRLAWDGVRVLQVTGDDVLGEARHYDDTWHPFRVSLANGEATGGAYEEVANAPSGIYLRASLMFKAAITGWMMAAISTALLFAGYPQAKPFAVLGVLLGCGAIAAGAIASLGGGLINDLKGRQ</sequence>
<feature type="transmembrane region" description="Helical" evidence="1">
    <location>
        <begin position="214"/>
        <end position="239"/>
    </location>
</feature>
<keyword evidence="1" id="KW-1133">Transmembrane helix</keyword>
<protein>
    <submittedName>
        <fullName evidence="2">Uncharacterized protein</fullName>
    </submittedName>
</protein>
<evidence type="ECO:0000313" key="3">
    <source>
        <dbReference type="Proteomes" id="UP000681317"/>
    </source>
</evidence>
<gene>
    <name evidence="2" type="ORF">LYSCAS_27020</name>
</gene>
<proteinExistence type="predicted"/>
<organism evidence="2 3">
    <name type="scientific">Noviluteimonas caseinilytica</name>
    <dbReference type="NCBI Taxonomy" id="2675101"/>
    <lineage>
        <taxon>Bacteria</taxon>
        <taxon>Pseudomonadati</taxon>
        <taxon>Pseudomonadota</taxon>
        <taxon>Gammaproteobacteria</taxon>
        <taxon>Lysobacterales</taxon>
        <taxon>Lysobacteraceae</taxon>
        <taxon>Noviluteimonas</taxon>
    </lineage>
</organism>
<dbReference type="Proteomes" id="UP000681317">
    <property type="component" value="Chromosome"/>
</dbReference>
<keyword evidence="3" id="KW-1185">Reference proteome</keyword>
<dbReference type="RefSeq" id="WP_213434596.1">
    <property type="nucleotide sequence ID" value="NZ_AP024545.1"/>
</dbReference>
<name>A0ABM7Q893_9GAMM</name>
<evidence type="ECO:0000313" key="2">
    <source>
        <dbReference type="EMBL" id="BCT93678.1"/>
    </source>
</evidence>
<dbReference type="EMBL" id="AP024545">
    <property type="protein sequence ID" value="BCT93678.1"/>
    <property type="molecule type" value="Genomic_DNA"/>
</dbReference>
<keyword evidence="1" id="KW-0472">Membrane</keyword>
<reference evidence="2 3" key="1">
    <citation type="submission" date="2021-03" db="EMBL/GenBank/DDBJ databases">
        <title>Complete Genome Sequences of Two Lysobacter Strains Isolated from Sea Water (Lysobacter caseinilyticus) and Soil (Lysobacter helvus) in South Korea.</title>
        <authorList>
            <person name="Watanabe Y."/>
            <person name="Arakawa K."/>
        </authorList>
    </citation>
    <scope>NUCLEOTIDE SEQUENCE [LARGE SCALE GENOMIC DNA]</scope>
    <source>
        <strain evidence="2 3">KVB24</strain>
    </source>
</reference>